<dbReference type="Pfam" id="PF13358">
    <property type="entry name" value="DDE_3"/>
    <property type="match status" value="1"/>
</dbReference>
<dbReference type="InterPro" id="IPR036397">
    <property type="entry name" value="RNaseH_sf"/>
</dbReference>
<dbReference type="Gene3D" id="3.30.420.10">
    <property type="entry name" value="Ribonuclease H-like superfamily/Ribonuclease H"/>
    <property type="match status" value="1"/>
</dbReference>
<evidence type="ECO:0000259" key="1">
    <source>
        <dbReference type="Pfam" id="PF13358"/>
    </source>
</evidence>
<dbReference type="AlphaFoldDB" id="A0A6A3VPU3"/>
<name>A0A6A3VPU3_9STRA</name>
<dbReference type="PANTHER" id="PTHR46564:SF1">
    <property type="entry name" value="TRANSPOSASE"/>
    <property type="match status" value="1"/>
</dbReference>
<feature type="domain" description="Tc1-like transposase DDE" evidence="1">
    <location>
        <begin position="180"/>
        <end position="257"/>
    </location>
</feature>
<reference evidence="2 3" key="1">
    <citation type="submission" date="2018-08" db="EMBL/GenBank/DDBJ databases">
        <title>Genomic investigation of the strawberry pathogen Phytophthora fragariae indicates pathogenicity is determined by transcriptional variation in three key races.</title>
        <authorList>
            <person name="Adams T.M."/>
            <person name="Armitage A.D."/>
            <person name="Sobczyk M.K."/>
            <person name="Bates H.J."/>
            <person name="Dunwell J.M."/>
            <person name="Nellist C.F."/>
            <person name="Harrison R.J."/>
        </authorList>
    </citation>
    <scope>NUCLEOTIDE SEQUENCE [LARGE SCALE GENOMIC DNA]</scope>
    <source>
        <strain evidence="2 3">BC-1</strain>
    </source>
</reference>
<dbReference type="EMBL" id="QXGD01004677">
    <property type="protein sequence ID" value="KAE9169340.1"/>
    <property type="molecule type" value="Genomic_DNA"/>
</dbReference>
<organism evidence="2 3">
    <name type="scientific">Phytophthora fragariae</name>
    <dbReference type="NCBI Taxonomy" id="53985"/>
    <lineage>
        <taxon>Eukaryota</taxon>
        <taxon>Sar</taxon>
        <taxon>Stramenopiles</taxon>
        <taxon>Oomycota</taxon>
        <taxon>Peronosporomycetes</taxon>
        <taxon>Peronosporales</taxon>
        <taxon>Peronosporaceae</taxon>
        <taxon>Phytophthora</taxon>
    </lineage>
</organism>
<sequence>MSDTKYKQYPRQVRACILQVAKDAKDWKTVAELHGVNERTAWGWIKAAMETGDWSGFQGPRGGSKKKLVDAHVDCLLGELAATPELTLEQMAELVEQKFDVNSSRRAELYAEEAPSRRVNRNSPVNKNKRYDYVVKFYAALANGKKVFYLDETNFNLWCSRGRGWSKRGRRAESQFSSFTSDLANEFIRRFLRHIQATTPLNEIVLVLDNAPCHTNAKDVFDEEEFAGAEVLKLGPYSPMLNPIENVFSVYKNALKRFLARQRPSILEGVTITEHRSKFLELAADPLFAEIVTPELCNRTFCHSLPHHQRALRFEDMQFGS</sequence>
<dbReference type="SUPFAM" id="SSF46689">
    <property type="entry name" value="Homeodomain-like"/>
    <property type="match status" value="1"/>
</dbReference>
<dbReference type="InterPro" id="IPR009057">
    <property type="entry name" value="Homeodomain-like_sf"/>
</dbReference>
<comment type="caution">
    <text evidence="2">The sequence shown here is derived from an EMBL/GenBank/DDBJ whole genome shotgun (WGS) entry which is preliminary data.</text>
</comment>
<dbReference type="GO" id="GO:0003676">
    <property type="term" value="F:nucleic acid binding"/>
    <property type="evidence" value="ECO:0007669"/>
    <property type="project" value="InterPro"/>
</dbReference>
<evidence type="ECO:0000313" key="3">
    <source>
        <dbReference type="Proteomes" id="UP000440367"/>
    </source>
</evidence>
<protein>
    <recommendedName>
        <fullName evidence="1">Tc1-like transposase DDE domain-containing protein</fullName>
    </recommendedName>
</protein>
<accession>A0A6A3VPU3</accession>
<evidence type="ECO:0000313" key="2">
    <source>
        <dbReference type="EMBL" id="KAE9169340.1"/>
    </source>
</evidence>
<gene>
    <name evidence="2" type="ORF">PF002_g30382</name>
</gene>
<proteinExistence type="predicted"/>
<dbReference type="InterPro" id="IPR038717">
    <property type="entry name" value="Tc1-like_DDE_dom"/>
</dbReference>
<dbReference type="Proteomes" id="UP000440367">
    <property type="component" value="Unassembled WGS sequence"/>
</dbReference>
<dbReference type="PANTHER" id="PTHR46564">
    <property type="entry name" value="TRANSPOSASE"/>
    <property type="match status" value="1"/>
</dbReference>